<dbReference type="PANTHER" id="PTHR43130">
    <property type="entry name" value="ARAC-FAMILY TRANSCRIPTIONAL REGULATOR"/>
    <property type="match status" value="1"/>
</dbReference>
<reference evidence="6 7" key="1">
    <citation type="submission" date="2016-10" db="EMBL/GenBank/DDBJ databases">
        <authorList>
            <person name="Varghese N."/>
            <person name="Submissions S."/>
        </authorList>
    </citation>
    <scope>NUCLEOTIDE SEQUENCE [LARGE SCALE GENOMIC DNA]</scope>
    <source>
        <strain evidence="7">ATCC 20501</strain>
        <strain evidence="5 6">CGMCC 4.3529</strain>
    </source>
</reference>
<evidence type="ECO:0000313" key="4">
    <source>
        <dbReference type="EMBL" id="SEG71421.1"/>
    </source>
</evidence>
<feature type="domain" description="HTH araC/xylS-type" evidence="3">
    <location>
        <begin position="220"/>
        <end position="318"/>
    </location>
</feature>
<dbReference type="GO" id="GO:0003700">
    <property type="term" value="F:DNA-binding transcription factor activity"/>
    <property type="evidence" value="ECO:0007669"/>
    <property type="project" value="InterPro"/>
</dbReference>
<evidence type="ECO:0000313" key="5">
    <source>
        <dbReference type="EMBL" id="SFC37797.1"/>
    </source>
</evidence>
<proteinExistence type="predicted"/>
<evidence type="ECO:0000256" key="2">
    <source>
        <dbReference type="ARBA" id="ARBA00023163"/>
    </source>
</evidence>
<protein>
    <submittedName>
        <fullName evidence="4">Transcriptional regulator, AraC family with amidase-like domain</fullName>
    </submittedName>
</protein>
<dbReference type="Pfam" id="PF12833">
    <property type="entry name" value="HTH_18"/>
    <property type="match status" value="1"/>
</dbReference>
<dbReference type="Pfam" id="PF01965">
    <property type="entry name" value="DJ-1_PfpI"/>
    <property type="match status" value="1"/>
</dbReference>
<accession>A0A1I1ING2</accession>
<dbReference type="GO" id="GO:0043565">
    <property type="term" value="F:sequence-specific DNA binding"/>
    <property type="evidence" value="ECO:0007669"/>
    <property type="project" value="InterPro"/>
</dbReference>
<dbReference type="SUPFAM" id="SSF46689">
    <property type="entry name" value="Homeodomain-like"/>
    <property type="match status" value="2"/>
</dbReference>
<evidence type="ECO:0000256" key="1">
    <source>
        <dbReference type="ARBA" id="ARBA00023015"/>
    </source>
</evidence>
<dbReference type="InterPro" id="IPR018060">
    <property type="entry name" value="HTH_AraC"/>
</dbReference>
<gene>
    <name evidence="4" type="ORF">SAMN02982929_03368</name>
    <name evidence="5" type="ORF">SAMN05216506_101610</name>
</gene>
<dbReference type="SMR" id="A0A1H6CEJ2"/>
<dbReference type="SMART" id="SM00342">
    <property type="entry name" value="HTH_ARAC"/>
    <property type="match status" value="1"/>
</dbReference>
<dbReference type="Gene3D" id="3.40.50.880">
    <property type="match status" value="1"/>
</dbReference>
<dbReference type="EMBL" id="FNVB01000004">
    <property type="protein sequence ID" value="SEG71421.1"/>
    <property type="molecule type" value="Genomic_DNA"/>
</dbReference>
<dbReference type="CDD" id="cd03137">
    <property type="entry name" value="GATase1_AraC_1"/>
    <property type="match status" value="1"/>
</dbReference>
<accession>A0A1H6CEJ2</accession>
<dbReference type="InterPro" id="IPR029062">
    <property type="entry name" value="Class_I_gatase-like"/>
</dbReference>
<dbReference type="AlphaFoldDB" id="A0A1H6CEJ2"/>
<dbReference type="PANTHER" id="PTHR43130:SF3">
    <property type="entry name" value="HTH-TYPE TRANSCRIPTIONAL REGULATOR RV1931C"/>
    <property type="match status" value="1"/>
</dbReference>
<organism evidence="4 7">
    <name type="scientific">Saccharopolyspora kobensis</name>
    <dbReference type="NCBI Taxonomy" id="146035"/>
    <lineage>
        <taxon>Bacteria</taxon>
        <taxon>Bacillati</taxon>
        <taxon>Actinomycetota</taxon>
        <taxon>Actinomycetes</taxon>
        <taxon>Pseudonocardiales</taxon>
        <taxon>Pseudonocardiaceae</taxon>
        <taxon>Saccharopolyspora</taxon>
    </lineage>
</organism>
<evidence type="ECO:0000313" key="7">
    <source>
        <dbReference type="Proteomes" id="UP000236729"/>
    </source>
</evidence>
<reference evidence="4" key="2">
    <citation type="submission" date="2016-10" db="EMBL/GenBank/DDBJ databases">
        <authorList>
            <person name="de Groot N.N."/>
        </authorList>
    </citation>
    <scope>NUCLEOTIDE SEQUENCE [LARGE SCALE GENOMIC DNA]</scope>
    <source>
        <strain evidence="4">ATCC 20501</strain>
    </source>
</reference>
<evidence type="ECO:0000259" key="3">
    <source>
        <dbReference type="PROSITE" id="PS01124"/>
    </source>
</evidence>
<keyword evidence="2" id="KW-0804">Transcription</keyword>
<dbReference type="Proteomes" id="UP000199690">
    <property type="component" value="Unassembled WGS sequence"/>
</dbReference>
<dbReference type="Proteomes" id="UP000236729">
    <property type="component" value="Unassembled WGS sequence"/>
</dbReference>
<dbReference type="InterPro" id="IPR052158">
    <property type="entry name" value="INH-QAR"/>
</dbReference>
<keyword evidence="1" id="KW-0805">Transcription regulation</keyword>
<dbReference type="PROSITE" id="PS01124">
    <property type="entry name" value="HTH_ARAC_FAMILY_2"/>
    <property type="match status" value="1"/>
</dbReference>
<evidence type="ECO:0000313" key="6">
    <source>
        <dbReference type="Proteomes" id="UP000199690"/>
    </source>
</evidence>
<dbReference type="EMBL" id="FOME01000001">
    <property type="protein sequence ID" value="SFC37797.1"/>
    <property type="molecule type" value="Genomic_DNA"/>
</dbReference>
<name>A0A1H6CEJ2_9PSEU</name>
<dbReference type="InterPro" id="IPR002818">
    <property type="entry name" value="DJ-1/PfpI"/>
</dbReference>
<dbReference type="RefSeq" id="WP_093345729.1">
    <property type="nucleotide sequence ID" value="NZ_FNVB01000004.1"/>
</dbReference>
<keyword evidence="6" id="KW-1185">Reference proteome</keyword>
<sequence length="321" mass="34725">MPTSPHRIAVLGLPEVVGFDLAIPSQIFGGARDAVGEQLYDVQVCSLDGGPISTTKGFAVLPSAGPEHLRSPDTLIIPGTHVEGPRTDGSLDPELADYLAGLPARTRIMSICTGAFVLAAAGMLDGRPATTHWAYADDFRRLYPEVDLDPDVLFVDDGDVLTSAGVAAGIDLCLHVIRRDHGSEVANRAARSSVVPPWREGGQAQYIERPVPEPDGNGTSNTRAWLLRHLAEPLTLDKIAAHAGTSVRTFTRRFRDETGSSPMDWLLQQRLEHARHLLESTDLPIDAVAEQAGLSTAASLRKHLRHRLGTSPATYRRTFRS</sequence>
<dbReference type="Gene3D" id="1.10.10.60">
    <property type="entry name" value="Homeodomain-like"/>
    <property type="match status" value="1"/>
</dbReference>
<dbReference type="InterPro" id="IPR009057">
    <property type="entry name" value="Homeodomain-like_sf"/>
</dbReference>
<dbReference type="SUPFAM" id="SSF52317">
    <property type="entry name" value="Class I glutamine amidotransferase-like"/>
    <property type="match status" value="1"/>
</dbReference>